<dbReference type="InterPro" id="IPR029057">
    <property type="entry name" value="PRTase-like"/>
</dbReference>
<comment type="similarity">
    <text evidence="5">Belongs to the purine/pyrimidine phosphoribosyltransferase family. Xpt subfamily.</text>
</comment>
<feature type="binding site" evidence="5">
    <location>
        <position position="23"/>
    </location>
    <ligand>
        <name>xanthine</name>
        <dbReference type="ChEBI" id="CHEBI:17712"/>
    </ligand>
</feature>
<protein>
    <recommendedName>
        <fullName evidence="5 6">Xanthine phosphoribosyltransferase</fullName>
        <shortName evidence="5">XPRTase</shortName>
        <ecNumber evidence="5 6">2.4.2.22</ecNumber>
    </recommendedName>
</protein>
<dbReference type="SUPFAM" id="SSF53271">
    <property type="entry name" value="PRTase-like"/>
    <property type="match status" value="1"/>
</dbReference>
<accession>D1W526</accession>
<evidence type="ECO:0000256" key="5">
    <source>
        <dbReference type="HAMAP-Rule" id="MF_01184"/>
    </source>
</evidence>
<feature type="binding site" evidence="5">
    <location>
        <begin position="130"/>
        <end position="134"/>
    </location>
    <ligand>
        <name>5-phospho-alpha-D-ribose 1-diphosphate</name>
        <dbReference type="ChEBI" id="CHEBI:58017"/>
    </ligand>
</feature>
<dbReference type="eggNOG" id="COG0503">
    <property type="taxonomic scope" value="Bacteria"/>
</dbReference>
<dbReference type="GO" id="GO:0000310">
    <property type="term" value="F:xanthine phosphoribosyltransferase activity"/>
    <property type="evidence" value="ECO:0007669"/>
    <property type="project" value="UniProtKB-UniRule"/>
</dbReference>
<evidence type="ECO:0000259" key="7">
    <source>
        <dbReference type="Pfam" id="PF00156"/>
    </source>
</evidence>
<keyword evidence="1 5" id="KW-0963">Cytoplasm</keyword>
<evidence type="ECO:0000256" key="1">
    <source>
        <dbReference type="ARBA" id="ARBA00022490"/>
    </source>
</evidence>
<comment type="catalytic activity">
    <reaction evidence="5">
        <text>XMP + diphosphate = xanthine + 5-phospho-alpha-D-ribose 1-diphosphate</text>
        <dbReference type="Rhea" id="RHEA:10800"/>
        <dbReference type="ChEBI" id="CHEBI:17712"/>
        <dbReference type="ChEBI" id="CHEBI:33019"/>
        <dbReference type="ChEBI" id="CHEBI:57464"/>
        <dbReference type="ChEBI" id="CHEBI:58017"/>
        <dbReference type="EC" id="2.4.2.22"/>
    </reaction>
</comment>
<keyword evidence="3 5" id="KW-0808">Transferase</keyword>
<dbReference type="InterPro" id="IPR050118">
    <property type="entry name" value="Pur/Pyrimidine_PRTase"/>
</dbReference>
<keyword evidence="2 5" id="KW-0328">Glycosyltransferase</keyword>
<organism evidence="8 9">
    <name type="scientific">Hoylesella buccalis ATCC 35310</name>
    <dbReference type="NCBI Taxonomy" id="679190"/>
    <lineage>
        <taxon>Bacteria</taxon>
        <taxon>Pseudomonadati</taxon>
        <taxon>Bacteroidota</taxon>
        <taxon>Bacteroidia</taxon>
        <taxon>Bacteroidales</taxon>
        <taxon>Prevotellaceae</taxon>
        <taxon>Hoylesella</taxon>
    </lineage>
</organism>
<keyword evidence="9" id="KW-1185">Reference proteome</keyword>
<dbReference type="EMBL" id="ADEG01000045">
    <property type="protein sequence ID" value="EFA92339.1"/>
    <property type="molecule type" value="Genomic_DNA"/>
</dbReference>
<evidence type="ECO:0000313" key="8">
    <source>
        <dbReference type="EMBL" id="EFA92339.1"/>
    </source>
</evidence>
<dbReference type="STRING" id="679190.HMPREF0650_0803"/>
<evidence type="ECO:0000313" key="9">
    <source>
        <dbReference type="Proteomes" id="UP000005283"/>
    </source>
</evidence>
<dbReference type="NCBIfam" id="TIGR01744">
    <property type="entry name" value="XPRTase"/>
    <property type="match status" value="1"/>
</dbReference>
<dbReference type="Proteomes" id="UP000005283">
    <property type="component" value="Unassembled WGS sequence"/>
</dbReference>
<feature type="binding site" evidence="5">
    <location>
        <position position="158"/>
    </location>
    <ligand>
        <name>xanthine</name>
        <dbReference type="ChEBI" id="CHEBI:17712"/>
    </ligand>
</feature>
<comment type="caution">
    <text evidence="8">The sequence shown here is derived from an EMBL/GenBank/DDBJ whole genome shotgun (WGS) entry which is preliminary data.</text>
</comment>
<evidence type="ECO:0000256" key="6">
    <source>
        <dbReference type="NCBIfam" id="TIGR01744"/>
    </source>
</evidence>
<keyword evidence="4 5" id="KW-0660">Purine salvage</keyword>
<dbReference type="NCBIfam" id="NF006671">
    <property type="entry name" value="PRK09219.1"/>
    <property type="match status" value="1"/>
</dbReference>
<comment type="subunit">
    <text evidence="5">Homodimer.</text>
</comment>
<feature type="domain" description="Phosphoribosyltransferase" evidence="7">
    <location>
        <begin position="45"/>
        <end position="159"/>
    </location>
</feature>
<proteinExistence type="inferred from homology"/>
<dbReference type="HAMAP" id="MF_01184">
    <property type="entry name" value="XPRTase"/>
    <property type="match status" value="1"/>
</dbReference>
<dbReference type="AlphaFoldDB" id="D1W526"/>
<dbReference type="GO" id="GO:0032265">
    <property type="term" value="P:XMP salvage"/>
    <property type="evidence" value="ECO:0007669"/>
    <property type="project" value="UniProtKB-UniRule"/>
</dbReference>
<dbReference type="InterPro" id="IPR000836">
    <property type="entry name" value="PRTase_dom"/>
</dbReference>
<dbReference type="PANTHER" id="PTHR43864:SF1">
    <property type="entry name" value="XANTHINE PHOSPHORIBOSYLTRANSFERASE"/>
    <property type="match status" value="1"/>
</dbReference>
<dbReference type="Pfam" id="PF00156">
    <property type="entry name" value="Pribosyltran"/>
    <property type="match status" value="1"/>
</dbReference>
<dbReference type="CDD" id="cd06223">
    <property type="entry name" value="PRTases_typeI"/>
    <property type="match status" value="1"/>
</dbReference>
<dbReference type="PANTHER" id="PTHR43864">
    <property type="entry name" value="HYPOXANTHINE/GUANINE PHOSPHORIBOSYLTRANSFERASE"/>
    <property type="match status" value="1"/>
</dbReference>
<dbReference type="EC" id="2.4.2.22" evidence="5 6"/>
<evidence type="ECO:0000256" key="3">
    <source>
        <dbReference type="ARBA" id="ARBA00022679"/>
    </source>
</evidence>
<dbReference type="Gene3D" id="3.40.50.2020">
    <property type="match status" value="1"/>
</dbReference>
<sequence length="195" mass="21779">MQKMKTLIDRILKDGKCYPGGILKVDKFINHQMDPNLMKAIAIEFIKRYASTEINKILTIEASGIAPAIVMGLLLDLPVVFAKKKKPSTMDNILSTTVFSFTKQREYNVVISKDYLTPNDKVVFIDDFLAYGNAAKGIIDLCRQAGAELVGMGFIIEKTFQHGRDGIEAEGVRCESLAMIESLDNCQIKLKNIEK</sequence>
<comment type="pathway">
    <text evidence="5">Purine metabolism; XMP biosynthesis via salvage pathway; XMP from xanthine: step 1/1.</text>
</comment>
<feature type="binding site" evidence="5">
    <location>
        <position position="30"/>
    </location>
    <ligand>
        <name>xanthine</name>
        <dbReference type="ChEBI" id="CHEBI:17712"/>
    </ligand>
</feature>
<dbReference type="GO" id="GO:0005737">
    <property type="term" value="C:cytoplasm"/>
    <property type="evidence" value="ECO:0007669"/>
    <property type="project" value="UniProtKB-SubCell"/>
</dbReference>
<reference evidence="8 9" key="1">
    <citation type="submission" date="2009-12" db="EMBL/GenBank/DDBJ databases">
        <title>Genome Sequence of Prevotella buccalis ATCC 35310.</title>
        <authorList>
            <person name="Durkin A.S."/>
            <person name="Madupu R."/>
            <person name="Torralba M."/>
            <person name="Methe B."/>
            <person name="Sutton G."/>
            <person name="Strausberg R.L."/>
            <person name="Nelson K.E."/>
        </authorList>
    </citation>
    <scope>NUCLEOTIDE SEQUENCE [LARGE SCALE GENOMIC DNA]</scope>
    <source>
        <strain evidence="8 9">ATCC 35310</strain>
    </source>
</reference>
<dbReference type="GO" id="GO:0006166">
    <property type="term" value="P:purine ribonucleoside salvage"/>
    <property type="evidence" value="ECO:0007669"/>
    <property type="project" value="UniProtKB-KW"/>
</dbReference>
<comment type="function">
    <text evidence="5">Converts the preformed base xanthine, a product of nucleic acid breakdown, to xanthosine 5'-monophosphate (XMP), so it can be reused for RNA or DNA synthesis.</text>
</comment>
<dbReference type="InterPro" id="IPR010079">
    <property type="entry name" value="Xanthine_PRibTrfase"/>
</dbReference>
<dbReference type="GO" id="GO:0046110">
    <property type="term" value="P:xanthine metabolic process"/>
    <property type="evidence" value="ECO:0007669"/>
    <property type="project" value="UniProtKB-UniRule"/>
</dbReference>
<gene>
    <name evidence="5 8" type="primary">xpt</name>
    <name evidence="8" type="ORF">HMPREF0650_0803</name>
</gene>
<name>D1W526_9BACT</name>
<evidence type="ECO:0000256" key="4">
    <source>
        <dbReference type="ARBA" id="ARBA00022726"/>
    </source>
</evidence>
<evidence type="ECO:0000256" key="2">
    <source>
        <dbReference type="ARBA" id="ARBA00022676"/>
    </source>
</evidence>
<dbReference type="UniPathway" id="UPA00602">
    <property type="reaction ID" value="UER00658"/>
</dbReference>
<comment type="subcellular location">
    <subcellularLocation>
        <location evidence="5">Cytoplasm</location>
    </subcellularLocation>
</comment>